<dbReference type="OrthoDB" id="29306at2759"/>
<sequence length="173" mass="19108">MCTFLGMTCGTMPPELNRSVEEPTLEQSDAHSVEDLLRRDVEAVGCLIVEFAVHSSLSGYGVDVGIPRRHEERLKRARELYCTHRDLTPGCLRSGIEAILQCGAHGSAPSASEPLHIPSIRDLRTFFFHFPKHIIDFHHLGLGLVIARGDARTPEHLRALISELNLDGIDPPG</sequence>
<name>A0A3P7QGJ6_DIBLA</name>
<protein>
    <submittedName>
        <fullName evidence="1">Uncharacterized protein</fullName>
    </submittedName>
</protein>
<gene>
    <name evidence="1" type="ORF">DILT_LOCUS15367</name>
</gene>
<dbReference type="EMBL" id="UYRU01078741">
    <property type="protein sequence ID" value="VDN29439.1"/>
    <property type="molecule type" value="Genomic_DNA"/>
</dbReference>
<dbReference type="Proteomes" id="UP000281553">
    <property type="component" value="Unassembled WGS sequence"/>
</dbReference>
<keyword evidence="2" id="KW-1185">Reference proteome</keyword>
<organism evidence="1 2">
    <name type="scientific">Dibothriocephalus latus</name>
    <name type="common">Fish tapeworm</name>
    <name type="synonym">Diphyllobothrium latum</name>
    <dbReference type="NCBI Taxonomy" id="60516"/>
    <lineage>
        <taxon>Eukaryota</taxon>
        <taxon>Metazoa</taxon>
        <taxon>Spiralia</taxon>
        <taxon>Lophotrochozoa</taxon>
        <taxon>Platyhelminthes</taxon>
        <taxon>Cestoda</taxon>
        <taxon>Eucestoda</taxon>
        <taxon>Diphyllobothriidea</taxon>
        <taxon>Diphyllobothriidae</taxon>
        <taxon>Dibothriocephalus</taxon>
    </lineage>
</organism>
<proteinExistence type="predicted"/>
<dbReference type="AlphaFoldDB" id="A0A3P7QGJ6"/>
<accession>A0A3P7QGJ6</accession>
<evidence type="ECO:0000313" key="1">
    <source>
        <dbReference type="EMBL" id="VDN29439.1"/>
    </source>
</evidence>
<reference evidence="1 2" key="1">
    <citation type="submission" date="2018-11" db="EMBL/GenBank/DDBJ databases">
        <authorList>
            <consortium name="Pathogen Informatics"/>
        </authorList>
    </citation>
    <scope>NUCLEOTIDE SEQUENCE [LARGE SCALE GENOMIC DNA]</scope>
</reference>
<evidence type="ECO:0000313" key="2">
    <source>
        <dbReference type="Proteomes" id="UP000281553"/>
    </source>
</evidence>
<feature type="non-terminal residue" evidence="1">
    <location>
        <position position="173"/>
    </location>
</feature>